<proteinExistence type="predicted"/>
<feature type="transmembrane region" description="Helical" evidence="6">
    <location>
        <begin position="144"/>
        <end position="166"/>
    </location>
</feature>
<protein>
    <submittedName>
        <fullName evidence="7">UbiA family prenyltransferase</fullName>
    </submittedName>
</protein>
<evidence type="ECO:0000256" key="1">
    <source>
        <dbReference type="ARBA" id="ARBA00004141"/>
    </source>
</evidence>
<feature type="transmembrane region" description="Helical" evidence="6">
    <location>
        <begin position="286"/>
        <end position="303"/>
    </location>
</feature>
<evidence type="ECO:0000256" key="6">
    <source>
        <dbReference type="SAM" id="Phobius"/>
    </source>
</evidence>
<name>A0ABV2TC91_9BACT</name>
<feature type="transmembrane region" description="Helical" evidence="6">
    <location>
        <begin position="254"/>
        <end position="274"/>
    </location>
</feature>
<evidence type="ECO:0000256" key="5">
    <source>
        <dbReference type="ARBA" id="ARBA00023136"/>
    </source>
</evidence>
<evidence type="ECO:0000256" key="3">
    <source>
        <dbReference type="ARBA" id="ARBA00022692"/>
    </source>
</evidence>
<feature type="transmembrane region" description="Helical" evidence="6">
    <location>
        <begin position="178"/>
        <end position="198"/>
    </location>
</feature>
<feature type="transmembrane region" description="Helical" evidence="6">
    <location>
        <begin position="218"/>
        <end position="242"/>
    </location>
</feature>
<evidence type="ECO:0000313" key="7">
    <source>
        <dbReference type="EMBL" id="MET7000649.1"/>
    </source>
</evidence>
<evidence type="ECO:0000256" key="2">
    <source>
        <dbReference type="ARBA" id="ARBA00022475"/>
    </source>
</evidence>
<keyword evidence="3 6" id="KW-0812">Transmembrane</keyword>
<dbReference type="InterPro" id="IPR050475">
    <property type="entry name" value="Prenyltransferase_related"/>
</dbReference>
<keyword evidence="4 6" id="KW-1133">Transmembrane helix</keyword>
<dbReference type="PANTHER" id="PTHR42723:SF1">
    <property type="entry name" value="CHLOROPHYLL SYNTHASE, CHLOROPLASTIC"/>
    <property type="match status" value="1"/>
</dbReference>
<sequence length="304" mass="35361">MIFYCQLFGHFTIREANILWRFIKNDIKDTIVPSLISFLTAWLYDEHAWKSFPLRLLFSLGYAALYIYTFCLANQVNSVDEDQINKPERPLPSGLVTRRETVQRIIVYNVLFLAAAYLLHIFWISVGWQLVTAALNYWGWSNHWISKNHVCMSVGTFLLFSGQWTIATPQVAMSMSSYLYFGLLSLWAGFSLAIQDFRDEEGDRKMGRKTLTISMGNIRGRLVMVFQYLIFSPLIFTAAILTQTSISELRRAPLVMLILLVQLAIHWLIAYRIWFFRNPKADDFTYHVFVYLFCAAVPVLCLIR</sequence>
<accession>A0ABV2TC91</accession>
<dbReference type="CDD" id="cd13965">
    <property type="entry name" value="PT_UbiA_3"/>
    <property type="match status" value="1"/>
</dbReference>
<feature type="transmembrane region" description="Helical" evidence="6">
    <location>
        <begin position="56"/>
        <end position="76"/>
    </location>
</feature>
<dbReference type="RefSeq" id="WP_354663203.1">
    <property type="nucleotide sequence ID" value="NZ_JBEXAC010000002.1"/>
</dbReference>
<dbReference type="Pfam" id="PF01040">
    <property type="entry name" value="UbiA"/>
    <property type="match status" value="1"/>
</dbReference>
<reference evidence="7 8" key="1">
    <citation type="submission" date="2024-06" db="EMBL/GenBank/DDBJ databases">
        <title>Chitinophaga defluvii sp. nov., isolated from municipal sewage.</title>
        <authorList>
            <person name="Zhang L."/>
        </authorList>
    </citation>
    <scope>NUCLEOTIDE SEQUENCE [LARGE SCALE GENOMIC DNA]</scope>
    <source>
        <strain evidence="7 8">H8</strain>
    </source>
</reference>
<keyword evidence="2" id="KW-1003">Cell membrane</keyword>
<feature type="transmembrane region" description="Helical" evidence="6">
    <location>
        <begin position="105"/>
        <end position="124"/>
    </location>
</feature>
<evidence type="ECO:0000313" key="8">
    <source>
        <dbReference type="Proteomes" id="UP001549749"/>
    </source>
</evidence>
<comment type="subcellular location">
    <subcellularLocation>
        <location evidence="1">Membrane</location>
        <topology evidence="1">Multi-pass membrane protein</topology>
    </subcellularLocation>
</comment>
<organism evidence="7 8">
    <name type="scientific">Chitinophaga defluvii</name>
    <dbReference type="NCBI Taxonomy" id="3163343"/>
    <lineage>
        <taxon>Bacteria</taxon>
        <taxon>Pseudomonadati</taxon>
        <taxon>Bacteroidota</taxon>
        <taxon>Chitinophagia</taxon>
        <taxon>Chitinophagales</taxon>
        <taxon>Chitinophagaceae</taxon>
        <taxon>Chitinophaga</taxon>
    </lineage>
</organism>
<comment type="caution">
    <text evidence="7">The sequence shown here is derived from an EMBL/GenBank/DDBJ whole genome shotgun (WGS) entry which is preliminary data.</text>
</comment>
<dbReference type="Proteomes" id="UP001549749">
    <property type="component" value="Unassembled WGS sequence"/>
</dbReference>
<keyword evidence="5 6" id="KW-0472">Membrane</keyword>
<evidence type="ECO:0000256" key="4">
    <source>
        <dbReference type="ARBA" id="ARBA00022989"/>
    </source>
</evidence>
<dbReference type="EMBL" id="JBEXAC010000002">
    <property type="protein sequence ID" value="MET7000649.1"/>
    <property type="molecule type" value="Genomic_DNA"/>
</dbReference>
<gene>
    <name evidence="7" type="ORF">ABR189_24915</name>
</gene>
<dbReference type="Gene3D" id="1.10.357.140">
    <property type="entry name" value="UbiA prenyltransferase"/>
    <property type="match status" value="1"/>
</dbReference>
<keyword evidence="8" id="KW-1185">Reference proteome</keyword>
<dbReference type="InterPro" id="IPR044878">
    <property type="entry name" value="UbiA_sf"/>
</dbReference>
<dbReference type="PANTHER" id="PTHR42723">
    <property type="entry name" value="CHLOROPHYLL SYNTHASE"/>
    <property type="match status" value="1"/>
</dbReference>
<dbReference type="InterPro" id="IPR000537">
    <property type="entry name" value="UbiA_prenyltransferase"/>
</dbReference>